<sequence>MISGFQTFRHARALVVGRESAEEIPCESHSGLAFPYRMIMKRKEDQFCGRLIAKDEDNVGLSSSQSTYCFDNLMILQVLFFRGCKPSYNDSIIKSL</sequence>
<comment type="caution">
    <text evidence="1">The sequence shown here is derived from an EMBL/GenBank/DDBJ whole genome shotgun (WGS) entry which is preliminary data.</text>
</comment>
<name>A0AAV4DMC4_9GAST</name>
<accession>A0AAV4DMC4</accession>
<evidence type="ECO:0000313" key="1">
    <source>
        <dbReference type="EMBL" id="GFO45101.1"/>
    </source>
</evidence>
<gene>
    <name evidence="1" type="ORF">PoB_007160600</name>
</gene>
<keyword evidence="2" id="KW-1185">Reference proteome</keyword>
<dbReference type="AlphaFoldDB" id="A0AAV4DMC4"/>
<reference evidence="1 2" key="1">
    <citation type="journal article" date="2021" name="Elife">
        <title>Chloroplast acquisition without the gene transfer in kleptoplastic sea slugs, Plakobranchus ocellatus.</title>
        <authorList>
            <person name="Maeda T."/>
            <person name="Takahashi S."/>
            <person name="Yoshida T."/>
            <person name="Shimamura S."/>
            <person name="Takaki Y."/>
            <person name="Nagai Y."/>
            <person name="Toyoda A."/>
            <person name="Suzuki Y."/>
            <person name="Arimoto A."/>
            <person name="Ishii H."/>
            <person name="Satoh N."/>
            <person name="Nishiyama T."/>
            <person name="Hasebe M."/>
            <person name="Maruyama T."/>
            <person name="Minagawa J."/>
            <person name="Obokata J."/>
            <person name="Shigenobu S."/>
        </authorList>
    </citation>
    <scope>NUCLEOTIDE SEQUENCE [LARGE SCALE GENOMIC DNA]</scope>
</reference>
<proteinExistence type="predicted"/>
<evidence type="ECO:0000313" key="2">
    <source>
        <dbReference type="Proteomes" id="UP000735302"/>
    </source>
</evidence>
<protein>
    <submittedName>
        <fullName evidence="1">Uncharacterized protein</fullName>
    </submittedName>
</protein>
<dbReference type="EMBL" id="BLXT01007999">
    <property type="protein sequence ID" value="GFO45101.1"/>
    <property type="molecule type" value="Genomic_DNA"/>
</dbReference>
<organism evidence="1 2">
    <name type="scientific">Plakobranchus ocellatus</name>
    <dbReference type="NCBI Taxonomy" id="259542"/>
    <lineage>
        <taxon>Eukaryota</taxon>
        <taxon>Metazoa</taxon>
        <taxon>Spiralia</taxon>
        <taxon>Lophotrochozoa</taxon>
        <taxon>Mollusca</taxon>
        <taxon>Gastropoda</taxon>
        <taxon>Heterobranchia</taxon>
        <taxon>Euthyneura</taxon>
        <taxon>Panpulmonata</taxon>
        <taxon>Sacoglossa</taxon>
        <taxon>Placobranchoidea</taxon>
        <taxon>Plakobranchidae</taxon>
        <taxon>Plakobranchus</taxon>
    </lineage>
</organism>
<dbReference type="Proteomes" id="UP000735302">
    <property type="component" value="Unassembled WGS sequence"/>
</dbReference>